<dbReference type="EMBL" id="MT142476">
    <property type="protein sequence ID" value="QJA81973.1"/>
    <property type="molecule type" value="Genomic_DNA"/>
</dbReference>
<accession>A0A6M3KIX1</accession>
<dbReference type="AlphaFoldDB" id="A0A6M3KIX1"/>
<evidence type="ECO:0000313" key="1">
    <source>
        <dbReference type="EMBL" id="QJA81973.1"/>
    </source>
</evidence>
<organism evidence="1">
    <name type="scientific">viral metagenome</name>
    <dbReference type="NCBI Taxonomy" id="1070528"/>
    <lineage>
        <taxon>unclassified sequences</taxon>
        <taxon>metagenomes</taxon>
        <taxon>organismal metagenomes</taxon>
    </lineage>
</organism>
<proteinExistence type="predicted"/>
<name>A0A6M3KIX1_9ZZZZ</name>
<protein>
    <submittedName>
        <fullName evidence="1">Uncharacterized protein</fullName>
    </submittedName>
</protein>
<sequence length="58" mass="6733">MFSKQHYKAIARIIAEENNPRLLDEGARIYLCDELSILFQEDNPLFDKEKFSKACGLV</sequence>
<evidence type="ECO:0000313" key="2">
    <source>
        <dbReference type="EMBL" id="QJA87085.1"/>
    </source>
</evidence>
<reference evidence="1" key="1">
    <citation type="submission" date="2020-03" db="EMBL/GenBank/DDBJ databases">
        <title>The deep terrestrial virosphere.</title>
        <authorList>
            <person name="Holmfeldt K."/>
            <person name="Nilsson E."/>
            <person name="Simone D."/>
            <person name="Lopez-Fernandez M."/>
            <person name="Wu X."/>
            <person name="de Brujin I."/>
            <person name="Lundin D."/>
            <person name="Andersson A."/>
            <person name="Bertilsson S."/>
            <person name="Dopson M."/>
        </authorList>
    </citation>
    <scope>NUCLEOTIDE SEQUENCE</scope>
    <source>
        <strain evidence="1">MM415A00456</strain>
        <strain evidence="2">MM415B03054</strain>
    </source>
</reference>
<dbReference type="EMBL" id="MT142681">
    <property type="protein sequence ID" value="QJA87085.1"/>
    <property type="molecule type" value="Genomic_DNA"/>
</dbReference>
<gene>
    <name evidence="1" type="ORF">MM415A00456_0004</name>
    <name evidence="2" type="ORF">MM415B03054_0002</name>
</gene>